<evidence type="ECO:0000256" key="2">
    <source>
        <dbReference type="ARBA" id="ARBA00022692"/>
    </source>
</evidence>
<reference evidence="8" key="2">
    <citation type="submission" date="2025-08" db="UniProtKB">
        <authorList>
            <consortium name="RefSeq"/>
        </authorList>
    </citation>
    <scope>IDENTIFICATION</scope>
    <source>
        <tissue evidence="8">Young leaves</tissue>
    </source>
</reference>
<keyword evidence="7" id="KW-1185">Reference proteome</keyword>
<evidence type="ECO:0000256" key="5">
    <source>
        <dbReference type="SAM" id="Phobius"/>
    </source>
</evidence>
<evidence type="ECO:0000256" key="4">
    <source>
        <dbReference type="ARBA" id="ARBA00023136"/>
    </source>
</evidence>
<feature type="domain" description="Late embryogenesis abundant protein LEA-2 subgroup" evidence="6">
    <location>
        <begin position="97"/>
        <end position="199"/>
    </location>
</feature>
<reference evidence="7" key="1">
    <citation type="journal article" date="2019" name="Toxins">
        <title>Detection of Abrin-Like and Prepropulchellin-Like Toxin Genes and Transcripts Using Whole Genome Sequencing and Full-Length Transcript Sequencing of Abrus precatorius.</title>
        <authorList>
            <person name="Hovde B.T."/>
            <person name="Daligault H.E."/>
            <person name="Hanschen E.R."/>
            <person name="Kunde Y.A."/>
            <person name="Johnson M.B."/>
            <person name="Starkenburg S.R."/>
            <person name="Johnson S.L."/>
        </authorList>
    </citation>
    <scope>NUCLEOTIDE SEQUENCE [LARGE SCALE GENOMIC DNA]</scope>
</reference>
<evidence type="ECO:0000313" key="8">
    <source>
        <dbReference type="RefSeq" id="XP_027352708.1"/>
    </source>
</evidence>
<keyword evidence="3 5" id="KW-1133">Transmembrane helix</keyword>
<evidence type="ECO:0000259" key="6">
    <source>
        <dbReference type="Pfam" id="PF03168"/>
    </source>
</evidence>
<organism evidence="7 8">
    <name type="scientific">Abrus precatorius</name>
    <name type="common">Indian licorice</name>
    <name type="synonym">Glycine abrus</name>
    <dbReference type="NCBI Taxonomy" id="3816"/>
    <lineage>
        <taxon>Eukaryota</taxon>
        <taxon>Viridiplantae</taxon>
        <taxon>Streptophyta</taxon>
        <taxon>Embryophyta</taxon>
        <taxon>Tracheophyta</taxon>
        <taxon>Spermatophyta</taxon>
        <taxon>Magnoliopsida</taxon>
        <taxon>eudicotyledons</taxon>
        <taxon>Gunneridae</taxon>
        <taxon>Pentapetalae</taxon>
        <taxon>rosids</taxon>
        <taxon>fabids</taxon>
        <taxon>Fabales</taxon>
        <taxon>Fabaceae</taxon>
        <taxon>Papilionoideae</taxon>
        <taxon>50 kb inversion clade</taxon>
        <taxon>NPAAA clade</taxon>
        <taxon>indigoferoid/millettioid clade</taxon>
        <taxon>Abreae</taxon>
        <taxon>Abrus</taxon>
    </lineage>
</organism>
<dbReference type="OrthoDB" id="1889094at2759"/>
<dbReference type="InterPro" id="IPR004864">
    <property type="entry name" value="LEA_2"/>
</dbReference>
<dbReference type="PANTHER" id="PTHR31415:SF4">
    <property type="entry name" value="NDR1_HIN1-LIKE PROTEIN 3"/>
    <property type="match status" value="1"/>
</dbReference>
<dbReference type="GO" id="GO:0098542">
    <property type="term" value="P:defense response to other organism"/>
    <property type="evidence" value="ECO:0007669"/>
    <property type="project" value="InterPro"/>
</dbReference>
<keyword evidence="2 5" id="KW-0812">Transmembrane</keyword>
<evidence type="ECO:0000256" key="1">
    <source>
        <dbReference type="ARBA" id="ARBA00004167"/>
    </source>
</evidence>
<dbReference type="GO" id="GO:0005886">
    <property type="term" value="C:plasma membrane"/>
    <property type="evidence" value="ECO:0007669"/>
    <property type="project" value="TreeGrafter"/>
</dbReference>
<evidence type="ECO:0000256" key="3">
    <source>
        <dbReference type="ARBA" id="ARBA00022989"/>
    </source>
</evidence>
<dbReference type="GeneID" id="113863351"/>
<feature type="transmembrane region" description="Helical" evidence="5">
    <location>
        <begin position="46"/>
        <end position="65"/>
    </location>
</feature>
<dbReference type="AlphaFoldDB" id="A0A8B8LBQ8"/>
<sequence>MYEKQPQLNGAYYGPSIPPAKSYHRPARRGGCDCCCGCLFSLIFKLILTVVIIVGIAVFLFWLIVRPNVVKVHVTDASLTQFNYTGNTLHYDLALNITVRNPNKRLGIYYDYIEARALFQDARLNSDFLDPFYQGHKTTNMLNPVFKGQQIVTLNADQTAELNKEKNSGVFEIDVKLYLRVRFKLGVFKTKTLKPKVSCDLHVPFTSATGTTPAAGGFQITKCDWDR</sequence>
<evidence type="ECO:0000313" key="7">
    <source>
        <dbReference type="Proteomes" id="UP000694853"/>
    </source>
</evidence>
<dbReference type="RefSeq" id="XP_027352708.1">
    <property type="nucleotide sequence ID" value="XM_027496907.1"/>
</dbReference>
<dbReference type="PANTHER" id="PTHR31415">
    <property type="entry name" value="OS05G0367900 PROTEIN"/>
    <property type="match status" value="1"/>
</dbReference>
<dbReference type="InterPro" id="IPR044839">
    <property type="entry name" value="NDR1-like"/>
</dbReference>
<dbReference type="Proteomes" id="UP000694853">
    <property type="component" value="Unplaced"/>
</dbReference>
<dbReference type="KEGG" id="aprc:113863351"/>
<name>A0A8B8LBQ8_ABRPR</name>
<accession>A0A8B8LBQ8</accession>
<keyword evidence="4 5" id="KW-0472">Membrane</keyword>
<dbReference type="GO" id="GO:0009506">
    <property type="term" value="C:plasmodesma"/>
    <property type="evidence" value="ECO:0007669"/>
    <property type="project" value="TreeGrafter"/>
</dbReference>
<gene>
    <name evidence="8" type="primary">LOC113863351</name>
</gene>
<dbReference type="Pfam" id="PF03168">
    <property type="entry name" value="LEA_2"/>
    <property type="match status" value="1"/>
</dbReference>
<proteinExistence type="predicted"/>
<protein>
    <submittedName>
        <fullName evidence="8">NDR1/HIN1-like protein 10</fullName>
    </submittedName>
</protein>
<comment type="subcellular location">
    <subcellularLocation>
        <location evidence="1">Membrane</location>
        <topology evidence="1">Single-pass membrane protein</topology>
    </subcellularLocation>
</comment>